<dbReference type="EMBL" id="JAODUP010000164">
    <property type="protein sequence ID" value="KAK2158754.1"/>
    <property type="molecule type" value="Genomic_DNA"/>
</dbReference>
<dbReference type="AlphaFoldDB" id="A0AAD9N979"/>
<dbReference type="Proteomes" id="UP001208570">
    <property type="component" value="Unassembled WGS sequence"/>
</dbReference>
<feature type="compositionally biased region" description="Basic and acidic residues" evidence="1">
    <location>
        <begin position="650"/>
        <end position="659"/>
    </location>
</feature>
<feature type="compositionally biased region" description="Basic and acidic residues" evidence="1">
    <location>
        <begin position="740"/>
        <end position="749"/>
    </location>
</feature>
<gene>
    <name evidence="2" type="ORF">LSH36_164g02039</name>
</gene>
<protein>
    <submittedName>
        <fullName evidence="2">Uncharacterized protein</fullName>
    </submittedName>
</protein>
<comment type="caution">
    <text evidence="2">The sequence shown here is derived from an EMBL/GenBank/DDBJ whole genome shotgun (WGS) entry which is preliminary data.</text>
</comment>
<evidence type="ECO:0000313" key="3">
    <source>
        <dbReference type="Proteomes" id="UP001208570"/>
    </source>
</evidence>
<sequence length="798" mass="88829">MTPLFPLNFLKSVRENLSVRQSRKPSTARNSWTAAASVRLSSDTLISLFLAKARTTTTSSATTKSLIKTSETAHRTFKSGQVSHDYVLTYQLNDPPRYPHGLTLVTYSDGFDTPRAKEESCSLPNPYGLLQRAKIADRLPSRDPGKGRGHARPCSIERRHQDYYSVAEKMLATEALKSGDNDKLPVVELRPFTKKQWRPSKSVPDPDIDRRPFTSIRSALCSRSQPFESAGYPDPDRQVTITPRIHVGPCPRSVLGSPERRGQHPPLRESKDVYVEIDPWRSSRGRLPDHPDGFVSKVQREKSTVEEVRSGNSVCTQFSCLKRAMTEGDTRRQQVMRVNGHRIDHQPRKANSLYGDIEDYYRLTKSCTAPSSEAVQSDDKIPETERQRAEAADGIRVRMATIQTAYLDESIYDAFDRSSTLPSIRVRKAPLRTRTKNLPYPEDGDASRRSSGRRNHLPAYRLGVTNSLHLMSHIGKPVSVEYKLSDELRTALSSLRRNKDSGSIISGPYKIIPRYEMTSTRGESRMTSGTQENQSRGFADSHQNSQSNRNPYMSRTSTRPRSDLLDSGIESTGGCYSPVKPLSRNLDARRNPKMASPRKDKPITANIPTDTKGYASSDTSGTNPQEQNMFYSQGQHNTPQDQSETPSEASKPEADRRNQLEQSPEETSPTADGKEGEEMGQRGNVSRDVTEAVDRTMTTTEPPSGGNDLDASEPDVDVHVPLDIQDRTGDVVTNGADVATDEHPEHPEGNPDVSISQSDSSADDDSSDRPNDVMYRGDEEINYDQPVASSLLPAYSVN</sequence>
<feature type="compositionally biased region" description="Polar residues" evidence="1">
    <location>
        <begin position="660"/>
        <end position="670"/>
    </location>
</feature>
<evidence type="ECO:0000256" key="1">
    <source>
        <dbReference type="SAM" id="MobiDB-lite"/>
    </source>
</evidence>
<feature type="compositionally biased region" description="Basic and acidic residues" evidence="1">
    <location>
        <begin position="767"/>
        <end position="779"/>
    </location>
</feature>
<proteinExistence type="predicted"/>
<feature type="region of interest" description="Disordered" evidence="1">
    <location>
        <begin position="428"/>
        <end position="456"/>
    </location>
</feature>
<evidence type="ECO:0000313" key="2">
    <source>
        <dbReference type="EMBL" id="KAK2158754.1"/>
    </source>
</evidence>
<keyword evidence="3" id="KW-1185">Reference proteome</keyword>
<feature type="compositionally biased region" description="Polar residues" evidence="1">
    <location>
        <begin position="606"/>
        <end position="648"/>
    </location>
</feature>
<organism evidence="2 3">
    <name type="scientific">Paralvinella palmiformis</name>
    <dbReference type="NCBI Taxonomy" id="53620"/>
    <lineage>
        <taxon>Eukaryota</taxon>
        <taxon>Metazoa</taxon>
        <taxon>Spiralia</taxon>
        <taxon>Lophotrochozoa</taxon>
        <taxon>Annelida</taxon>
        <taxon>Polychaeta</taxon>
        <taxon>Sedentaria</taxon>
        <taxon>Canalipalpata</taxon>
        <taxon>Terebellida</taxon>
        <taxon>Terebelliformia</taxon>
        <taxon>Alvinellidae</taxon>
        <taxon>Paralvinella</taxon>
    </lineage>
</organism>
<feature type="region of interest" description="Disordered" evidence="1">
    <location>
        <begin position="515"/>
        <end position="798"/>
    </location>
</feature>
<name>A0AAD9N979_9ANNE</name>
<reference evidence="2" key="1">
    <citation type="journal article" date="2023" name="Mol. Biol. Evol.">
        <title>Third-Generation Sequencing Reveals the Adaptive Role of the Epigenome in Three Deep-Sea Polychaetes.</title>
        <authorList>
            <person name="Perez M."/>
            <person name="Aroh O."/>
            <person name="Sun Y."/>
            <person name="Lan Y."/>
            <person name="Juniper S.K."/>
            <person name="Young C.R."/>
            <person name="Angers B."/>
            <person name="Qian P.Y."/>
        </authorList>
    </citation>
    <scope>NUCLEOTIDE SEQUENCE</scope>
    <source>
        <strain evidence="2">P08H-3</strain>
    </source>
</reference>
<accession>A0AAD9N979</accession>
<feature type="region of interest" description="Disordered" evidence="1">
    <location>
        <begin position="225"/>
        <end position="266"/>
    </location>
</feature>
<feature type="compositionally biased region" description="Basic and acidic residues" evidence="1">
    <location>
        <begin position="716"/>
        <end position="729"/>
    </location>
</feature>
<feature type="compositionally biased region" description="Polar residues" evidence="1">
    <location>
        <begin position="517"/>
        <end position="559"/>
    </location>
</feature>